<keyword evidence="1" id="KW-0812">Transmembrane</keyword>
<feature type="transmembrane region" description="Helical" evidence="1">
    <location>
        <begin position="191"/>
        <end position="212"/>
    </location>
</feature>
<feature type="transmembrane region" description="Helical" evidence="1">
    <location>
        <begin position="127"/>
        <end position="149"/>
    </location>
</feature>
<feature type="transmembrane region" description="Helical" evidence="1">
    <location>
        <begin position="161"/>
        <end position="179"/>
    </location>
</feature>
<reference evidence="2 3" key="1">
    <citation type="submission" date="2018-10" db="EMBL/GenBank/DDBJ databases">
        <title>Isolation from soil.</title>
        <authorList>
            <person name="Hu J."/>
        </authorList>
    </citation>
    <scope>NUCLEOTIDE SEQUENCE [LARGE SCALE GENOMIC DNA]</scope>
    <source>
        <strain evidence="2 3">NEAU-Ht49</strain>
    </source>
</reference>
<accession>A0A3M2M6C0</accession>
<comment type="caution">
    <text evidence="2">The sequence shown here is derived from an EMBL/GenBank/DDBJ whole genome shotgun (WGS) entry which is preliminary data.</text>
</comment>
<gene>
    <name evidence="2" type="ORF">EBO15_11275</name>
</gene>
<dbReference type="OrthoDB" id="3405887at2"/>
<dbReference type="EMBL" id="RFFG01000015">
    <property type="protein sequence ID" value="RMI45136.1"/>
    <property type="molecule type" value="Genomic_DNA"/>
</dbReference>
<keyword evidence="1" id="KW-0472">Membrane</keyword>
<protein>
    <submittedName>
        <fullName evidence="2">Uncharacterized protein</fullName>
    </submittedName>
</protein>
<keyword evidence="1" id="KW-1133">Transmembrane helix</keyword>
<dbReference type="InterPro" id="IPR046264">
    <property type="entry name" value="DUF6297"/>
</dbReference>
<evidence type="ECO:0000256" key="1">
    <source>
        <dbReference type="SAM" id="Phobius"/>
    </source>
</evidence>
<organism evidence="2 3">
    <name type="scientific">Actinomadura harenae</name>
    <dbReference type="NCBI Taxonomy" id="2483351"/>
    <lineage>
        <taxon>Bacteria</taxon>
        <taxon>Bacillati</taxon>
        <taxon>Actinomycetota</taxon>
        <taxon>Actinomycetes</taxon>
        <taxon>Streptosporangiales</taxon>
        <taxon>Thermomonosporaceae</taxon>
        <taxon>Actinomadura</taxon>
    </lineage>
</organism>
<feature type="transmembrane region" description="Helical" evidence="1">
    <location>
        <begin position="16"/>
        <end position="37"/>
    </location>
</feature>
<dbReference type="AlphaFoldDB" id="A0A3M2M6C0"/>
<feature type="transmembrane region" description="Helical" evidence="1">
    <location>
        <begin position="291"/>
        <end position="308"/>
    </location>
</feature>
<feature type="transmembrane region" description="Helical" evidence="1">
    <location>
        <begin position="98"/>
        <end position="121"/>
    </location>
</feature>
<name>A0A3M2M6C0_9ACTN</name>
<feature type="transmembrane region" description="Helical" evidence="1">
    <location>
        <begin position="314"/>
        <end position="332"/>
    </location>
</feature>
<evidence type="ECO:0000313" key="2">
    <source>
        <dbReference type="EMBL" id="RMI45136.1"/>
    </source>
</evidence>
<dbReference type="RefSeq" id="WP_122194279.1">
    <property type="nucleotide sequence ID" value="NZ_RFFG01000015.1"/>
</dbReference>
<feature type="non-terminal residue" evidence="2">
    <location>
        <position position="341"/>
    </location>
</feature>
<dbReference type="Proteomes" id="UP000282674">
    <property type="component" value="Unassembled WGS sequence"/>
</dbReference>
<dbReference type="Pfam" id="PF19814">
    <property type="entry name" value="DUF6297"/>
    <property type="match status" value="1"/>
</dbReference>
<keyword evidence="3" id="KW-1185">Reference proteome</keyword>
<feature type="transmembrane region" description="Helical" evidence="1">
    <location>
        <begin position="49"/>
        <end position="67"/>
    </location>
</feature>
<sequence>MSIVARRTAPGWGDRYALGFGGLVVVLLLAPVVRDVLKVLGHAGDPGRAGAGLALLGLLYAGFLTLARVHGPLSVSAADASWVLLSPLPRRRVLRRPALVLLGVGVAGGLALGLGLLATLGAPDQGVLRLAVALTFGLSMTVGGLAVAVLGQASASWDGRLRTAIVVVAAAAVVAAVVSRPVGRAVQGVPVSGAGAAAAACAVATVAAVRLARSRLERIHARDLLEASTRVNRVATATTLLDPGALTWTIEDAHWRSRSRSLRSRRWPSLPAAFAVAWQDWVRLGRRKGRLAVLVASAGLPALAARAMDGTAPVAMASLGALLVAASCAAGARRDAGDPAL</sequence>
<evidence type="ECO:0000313" key="3">
    <source>
        <dbReference type="Proteomes" id="UP000282674"/>
    </source>
</evidence>
<proteinExistence type="predicted"/>